<evidence type="ECO:0000313" key="1">
    <source>
        <dbReference type="EMBL" id="GBP78336.1"/>
    </source>
</evidence>
<protein>
    <submittedName>
        <fullName evidence="1">Uncharacterized protein</fullName>
    </submittedName>
</protein>
<name>A0A4C1YPZ7_EUMVA</name>
<organism evidence="1 2">
    <name type="scientific">Eumeta variegata</name>
    <name type="common">Bagworm moth</name>
    <name type="synonym">Eumeta japonica</name>
    <dbReference type="NCBI Taxonomy" id="151549"/>
    <lineage>
        <taxon>Eukaryota</taxon>
        <taxon>Metazoa</taxon>
        <taxon>Ecdysozoa</taxon>
        <taxon>Arthropoda</taxon>
        <taxon>Hexapoda</taxon>
        <taxon>Insecta</taxon>
        <taxon>Pterygota</taxon>
        <taxon>Neoptera</taxon>
        <taxon>Endopterygota</taxon>
        <taxon>Lepidoptera</taxon>
        <taxon>Glossata</taxon>
        <taxon>Ditrysia</taxon>
        <taxon>Tineoidea</taxon>
        <taxon>Psychidae</taxon>
        <taxon>Oiketicinae</taxon>
        <taxon>Eumeta</taxon>
    </lineage>
</organism>
<keyword evidence="2" id="KW-1185">Reference proteome</keyword>
<dbReference type="AlphaFoldDB" id="A0A4C1YPZ7"/>
<evidence type="ECO:0000313" key="2">
    <source>
        <dbReference type="Proteomes" id="UP000299102"/>
    </source>
</evidence>
<gene>
    <name evidence="1" type="ORF">EVAR_9343_1</name>
</gene>
<accession>A0A4C1YPZ7</accession>
<dbReference type="EMBL" id="BGZK01001366">
    <property type="protein sequence ID" value="GBP78336.1"/>
    <property type="molecule type" value="Genomic_DNA"/>
</dbReference>
<comment type="caution">
    <text evidence="1">The sequence shown here is derived from an EMBL/GenBank/DDBJ whole genome shotgun (WGS) entry which is preliminary data.</text>
</comment>
<proteinExistence type="predicted"/>
<sequence length="148" mass="16633">MARCAVPELSRGFKITLVMIFTSFVRAGRSARVRLAYRRRRRSLLVALAPRAGREAGTPRQIRFFLNKYPPVVIYGERHESPCFSLDCLFKTTRESMGGQTARSGDAPRQRPTRLLHAVVRFGVTSLVRVSKDVISTRGVAGVDRGRE</sequence>
<reference evidence="1 2" key="1">
    <citation type="journal article" date="2019" name="Commun. Biol.">
        <title>The bagworm genome reveals a unique fibroin gene that provides high tensile strength.</title>
        <authorList>
            <person name="Kono N."/>
            <person name="Nakamura H."/>
            <person name="Ohtoshi R."/>
            <person name="Tomita M."/>
            <person name="Numata K."/>
            <person name="Arakawa K."/>
        </authorList>
    </citation>
    <scope>NUCLEOTIDE SEQUENCE [LARGE SCALE GENOMIC DNA]</scope>
</reference>
<dbReference type="Proteomes" id="UP000299102">
    <property type="component" value="Unassembled WGS sequence"/>
</dbReference>